<dbReference type="AlphaFoldDB" id="G6F142"/>
<evidence type="ECO:0000313" key="2">
    <source>
        <dbReference type="EMBL" id="EHD13836.1"/>
    </source>
</evidence>
<dbReference type="RefSeq" id="WP_008854185.1">
    <property type="nucleotide sequence ID" value="NZ_AGFR01000007.1"/>
</dbReference>
<dbReference type="InterPro" id="IPR036844">
    <property type="entry name" value="Hint_dom_sf"/>
</dbReference>
<reference evidence="2 3" key="1">
    <citation type="submission" date="2011-10" db="EMBL/GenBank/DDBJ databases">
        <title>Genome Sequence of Commensalibacter intestini A911, isolated from Drosophila gut.</title>
        <authorList>
            <person name="Lee W.-J."/>
            <person name="Kim E.-K."/>
        </authorList>
    </citation>
    <scope>NUCLEOTIDE SEQUENCE [LARGE SCALE GENOMIC DNA]</scope>
    <source>
        <strain evidence="2 3">A911</strain>
    </source>
</reference>
<feature type="domain" description="Hedgehog/Intein (Hint)" evidence="1">
    <location>
        <begin position="176"/>
        <end position="317"/>
    </location>
</feature>
<protein>
    <recommendedName>
        <fullName evidence="1">Hedgehog/Intein (Hint) domain-containing protein</fullName>
    </recommendedName>
</protein>
<dbReference type="eggNOG" id="COG3210">
    <property type="taxonomic scope" value="Bacteria"/>
</dbReference>
<gene>
    <name evidence="2" type="ORF">CIN_11950</name>
</gene>
<organism evidence="2 3">
    <name type="scientific">Commensalibacter intestini A911</name>
    <dbReference type="NCBI Taxonomy" id="1088868"/>
    <lineage>
        <taxon>Bacteria</taxon>
        <taxon>Pseudomonadati</taxon>
        <taxon>Pseudomonadota</taxon>
        <taxon>Alphaproteobacteria</taxon>
        <taxon>Acetobacterales</taxon>
        <taxon>Acetobacteraceae</taxon>
    </lineage>
</organism>
<proteinExistence type="predicted"/>
<dbReference type="EMBL" id="AGFR01000007">
    <property type="protein sequence ID" value="EHD13836.1"/>
    <property type="molecule type" value="Genomic_DNA"/>
</dbReference>
<accession>G6F142</accession>
<dbReference type="STRING" id="1088868.CIN_11950"/>
<dbReference type="Pfam" id="PF13403">
    <property type="entry name" value="Hint_2"/>
    <property type="match status" value="1"/>
</dbReference>
<dbReference type="OrthoDB" id="7284755at2"/>
<sequence>MNILAEGKADLITVFSGGLLSVGNQVTISKVTVNSTGSAIFNEGAILSGTLTLNNGGYAVITTSTGGVINLVDNTTPVYLVGATTRETTTSNMSGLVISGTGSATTVISGFTGDASNSITLANVHTSNVTNVAYPDVNHVTFTLNDGTTVTLNITGVGNYGYALTSDANGNLVYEICFLTGTMIEIPGSVCAVEDLKIGDSVLTYNPVTQGKVSKPVTWIGHKTASIKSNLLNDEAGYPVRILKDAIAPNVPNKDLLITAEHCLYFDGKFIPARMLVNGYSIYYDTSMTSYDYYHIKTAEHSILTADGMLTESYLDTGNRHTFNLDHKVIKLSGNKVKAWQNDAIAPLVTERSIVERIYNYLLQRAHVHGCLKQEQPFELTQDPDLCLMTDQGEVIHKKASSTDKKLDFIIPNNVSAVWILSRTSRPCDVIGAFVDDRRYLGVLVGEVTLQRNGKKHPITTHLDADHLLGWDVKETIPFRWTKGKAFLPLTQLKCRSDKPNLLTLDILSDHAYIIDYSKENNKKLA</sequence>
<dbReference type="InterPro" id="IPR028992">
    <property type="entry name" value="Hedgehog/Intein_dom"/>
</dbReference>
<dbReference type="Gene3D" id="2.170.16.10">
    <property type="entry name" value="Hedgehog/Intein (Hint) domain"/>
    <property type="match status" value="1"/>
</dbReference>
<evidence type="ECO:0000259" key="1">
    <source>
        <dbReference type="Pfam" id="PF13403"/>
    </source>
</evidence>
<dbReference type="PATRIC" id="fig|1088868.3.peg.1200"/>
<dbReference type="SUPFAM" id="SSF51294">
    <property type="entry name" value="Hedgehog/intein (Hint) domain"/>
    <property type="match status" value="1"/>
</dbReference>
<evidence type="ECO:0000313" key="3">
    <source>
        <dbReference type="Proteomes" id="UP000005939"/>
    </source>
</evidence>
<name>G6F142_9PROT</name>
<comment type="caution">
    <text evidence="2">The sequence shown here is derived from an EMBL/GenBank/DDBJ whole genome shotgun (WGS) entry which is preliminary data.</text>
</comment>
<dbReference type="Proteomes" id="UP000005939">
    <property type="component" value="Unassembled WGS sequence"/>
</dbReference>